<evidence type="ECO:0000313" key="5">
    <source>
        <dbReference type="Proteomes" id="UP000275480"/>
    </source>
</evidence>
<evidence type="ECO:0000259" key="3">
    <source>
        <dbReference type="Pfam" id="PF00561"/>
    </source>
</evidence>
<dbReference type="GO" id="GO:0016787">
    <property type="term" value="F:hydrolase activity"/>
    <property type="evidence" value="ECO:0007669"/>
    <property type="project" value="UniProtKB-KW"/>
</dbReference>
<evidence type="ECO:0000256" key="2">
    <source>
        <dbReference type="ARBA" id="ARBA00038334"/>
    </source>
</evidence>
<dbReference type="InterPro" id="IPR029058">
    <property type="entry name" value="AB_hydrolase_fold"/>
</dbReference>
<proteinExistence type="inferred from homology"/>
<dbReference type="EMBL" id="QQZZ01000110">
    <property type="protein sequence ID" value="RMZ41806.1"/>
    <property type="molecule type" value="Genomic_DNA"/>
</dbReference>
<organism evidence="4 5">
    <name type="scientific">Aspergillus flavus</name>
    <dbReference type="NCBI Taxonomy" id="5059"/>
    <lineage>
        <taxon>Eukaryota</taxon>
        <taxon>Fungi</taxon>
        <taxon>Dikarya</taxon>
        <taxon>Ascomycota</taxon>
        <taxon>Pezizomycotina</taxon>
        <taxon>Eurotiomycetes</taxon>
        <taxon>Eurotiomycetidae</taxon>
        <taxon>Eurotiales</taxon>
        <taxon>Aspergillaceae</taxon>
        <taxon>Aspergillus</taxon>
        <taxon>Aspergillus subgen. Circumdati</taxon>
    </lineage>
</organism>
<dbReference type="Pfam" id="PF00561">
    <property type="entry name" value="Abhydrolase_1"/>
    <property type="match status" value="1"/>
</dbReference>
<dbReference type="AlphaFoldDB" id="A0AB74C9V8"/>
<dbReference type="PRINTS" id="PR00412">
    <property type="entry name" value="EPOXHYDRLASE"/>
</dbReference>
<gene>
    <name evidence="4" type="ORF">CA14_011218</name>
</gene>
<comment type="caution">
    <text evidence="4">The sequence shown here is derived from an EMBL/GenBank/DDBJ whole genome shotgun (WGS) entry which is preliminary data.</text>
</comment>
<dbReference type="InterPro" id="IPR000073">
    <property type="entry name" value="AB_hydrolase_1"/>
</dbReference>
<keyword evidence="1" id="KW-0378">Hydrolase</keyword>
<protein>
    <recommendedName>
        <fullName evidence="3">AB hydrolase-1 domain-containing protein</fullName>
    </recommendedName>
</protein>
<dbReference type="PANTHER" id="PTHR43329">
    <property type="entry name" value="EPOXIDE HYDROLASE"/>
    <property type="match status" value="1"/>
</dbReference>
<dbReference type="Gene3D" id="3.40.50.1820">
    <property type="entry name" value="alpha/beta hydrolase"/>
    <property type="match status" value="1"/>
</dbReference>
<evidence type="ECO:0000313" key="4">
    <source>
        <dbReference type="EMBL" id="RMZ41806.1"/>
    </source>
</evidence>
<sequence length="305" mass="33534">MASTAFPSLAKKVQLSDGTTYGYVAVPPSTPDDVSFLLLHGYPSSSYDWRHQIAGLQEAGYGLIAPDLLGYGDTDKSRDLKAYRNKIMSTHIVEILDREGIDKVVLSAGGNQASLLKADISRLSPTNETIYMNRGVGLASRLATYHRSRFYGLVTIAVAYIEPGTIWDIDAICETTKSIIGYETFGYWKWHNTDEAAQDCNNHPASVFTLLYPHDPSISKSDFAPTDKAAEFVRSGRINPLPSWFPLDEYTIHDRIFAKGGYAGPLSWYKAAIAGVNAEDEAAIPKEDGLCPVPSFFVAAKEDYD</sequence>
<dbReference type="Proteomes" id="UP000275480">
    <property type="component" value="Unassembled WGS sequence"/>
</dbReference>
<feature type="domain" description="AB hydrolase-1" evidence="3">
    <location>
        <begin position="36"/>
        <end position="109"/>
    </location>
</feature>
<dbReference type="SUPFAM" id="SSF53474">
    <property type="entry name" value="alpha/beta-Hydrolases"/>
    <property type="match status" value="2"/>
</dbReference>
<name>A0AB74C9V8_ASPFL</name>
<reference evidence="4 5" key="1">
    <citation type="submission" date="2018-07" db="EMBL/GenBank/DDBJ databases">
        <title>Identification of spontaneous genetic mutation associated with occurrence of a yellow conidial color mutant of Aspergillus flavus.</title>
        <authorList>
            <person name="Chang P.-K."/>
            <person name="Mack B.M."/>
            <person name="Scharfenstein L."/>
            <person name="Gilbert M.K."/>
        </authorList>
    </citation>
    <scope>NUCLEOTIDE SEQUENCE [LARGE SCALE GENOMIC DNA]</scope>
    <source>
        <strain evidence="4 5">CA14</strain>
    </source>
</reference>
<evidence type="ECO:0000256" key="1">
    <source>
        <dbReference type="ARBA" id="ARBA00022801"/>
    </source>
</evidence>
<accession>A0AB74C9V8</accession>
<dbReference type="InterPro" id="IPR000639">
    <property type="entry name" value="Epox_hydrolase-like"/>
</dbReference>
<comment type="similarity">
    <text evidence="2">Belongs to the AB hydrolase superfamily. Epoxide hydrolase family.</text>
</comment>